<dbReference type="eggNOG" id="COG0845">
    <property type="taxonomic scope" value="Bacteria"/>
</dbReference>
<dbReference type="HOGENOM" id="CLU_1188840_0_0_10"/>
<dbReference type="PATRIC" id="fig|1191523.3.peg.1745"/>
<gene>
    <name evidence="1" type="ordered locus">MROS_1647</name>
</gene>
<evidence type="ECO:0000313" key="1">
    <source>
        <dbReference type="EMBL" id="AFN74881.1"/>
    </source>
</evidence>
<organism evidence="1 2">
    <name type="scientific">Melioribacter roseus (strain DSM 23840 / JCM 17771 / VKM B-2668 / P3M-2)</name>
    <dbReference type="NCBI Taxonomy" id="1191523"/>
    <lineage>
        <taxon>Bacteria</taxon>
        <taxon>Pseudomonadati</taxon>
        <taxon>Ignavibacteriota</taxon>
        <taxon>Ignavibacteria</taxon>
        <taxon>Ignavibacteriales</taxon>
        <taxon>Melioribacteraceae</taxon>
        <taxon>Melioribacter</taxon>
    </lineage>
</organism>
<dbReference type="EMBL" id="CP003557">
    <property type="protein sequence ID" value="AFN74881.1"/>
    <property type="molecule type" value="Genomic_DNA"/>
</dbReference>
<dbReference type="KEGG" id="mro:MROS_1647"/>
<dbReference type="OrthoDB" id="9798190at2"/>
<accession>I7A4R9</accession>
<name>I7A4R9_MELRP</name>
<evidence type="ECO:0000313" key="2">
    <source>
        <dbReference type="Proteomes" id="UP000009011"/>
    </source>
</evidence>
<dbReference type="Proteomes" id="UP000009011">
    <property type="component" value="Chromosome"/>
</dbReference>
<dbReference type="STRING" id="1191523.MROS_1647"/>
<keyword evidence="2" id="KW-1185">Reference proteome</keyword>
<proteinExistence type="predicted"/>
<dbReference type="AlphaFoldDB" id="I7A4R9"/>
<protein>
    <submittedName>
        <fullName evidence="1">Uncharacterized protein</fullName>
    </submittedName>
</protein>
<dbReference type="RefSeq" id="WP_014856315.1">
    <property type="nucleotide sequence ID" value="NC_018178.1"/>
</dbReference>
<reference evidence="1 2" key="1">
    <citation type="journal article" date="2013" name="PLoS ONE">
        <title>Genomic analysis of Melioribacter roseus, facultatively anaerobic organotrophic bacterium representing a novel deep lineage within Bacteriodetes/Chlorobi group.</title>
        <authorList>
            <person name="Kadnikov V.V."/>
            <person name="Mardanov A.V."/>
            <person name="Podosokorskaya O.A."/>
            <person name="Gavrilov S.N."/>
            <person name="Kublanov I.V."/>
            <person name="Beletsky A.V."/>
            <person name="Bonch-Osmolovskaya E.A."/>
            <person name="Ravin N.V."/>
        </authorList>
    </citation>
    <scope>NUCLEOTIDE SEQUENCE [LARGE SCALE GENOMIC DNA]</scope>
    <source>
        <strain evidence="2">JCM 17771 / P3M-2</strain>
    </source>
</reference>
<sequence length="233" mass="26979">MIYRKKKYTSLAAVLITATVILLILNLALPFDLRLQTIAKIAPYKSLDVIRYDNGEIEARYYYFGKNYGLFSFVPERGDNFEFKTSALNSKKIGSGDTILSIFSDRLQHEIIKLEAELANAMSELIISETGEKPQLIEAARYKVRLAEKIIERQLLQFNRADSLYKKKLISSDEYETYKYSLEQSKIQKTIYEYELRNLMTGSKKEQIDFLKSKIRGLKNELENLKKGMINIG</sequence>